<accession>A0A839IX77</accession>
<dbReference type="Proteomes" id="UP000565262">
    <property type="component" value="Unassembled WGS sequence"/>
</dbReference>
<gene>
    <name evidence="3" type="primary">hybE</name>
    <name evidence="3" type="ORF">H4O21_18990</name>
</gene>
<dbReference type="InterPro" id="IPR023994">
    <property type="entry name" value="NiFe-hyd_HybE"/>
</dbReference>
<feature type="compositionally biased region" description="Basic and acidic residues" evidence="2">
    <location>
        <begin position="293"/>
        <end position="305"/>
    </location>
</feature>
<feature type="region of interest" description="Disordered" evidence="2">
    <location>
        <begin position="117"/>
        <end position="146"/>
    </location>
</feature>
<dbReference type="Pfam" id="PF11939">
    <property type="entry name" value="NiFe-hyd_HybE"/>
    <property type="match status" value="2"/>
</dbReference>
<evidence type="ECO:0000256" key="1">
    <source>
        <dbReference type="ARBA" id="ARBA00006532"/>
    </source>
</evidence>
<dbReference type="RefSeq" id="WP_182810468.1">
    <property type="nucleotide sequence ID" value="NZ_JACJFM010000033.1"/>
</dbReference>
<comment type="similarity">
    <text evidence="1">Belongs to the HupJ family.</text>
</comment>
<dbReference type="AlphaFoldDB" id="A0A839IX77"/>
<sequence>MNSVLQSAASTSVSDDRVIDQTILSLMTGSDQAVIDRYGNRLSELAQCYLNADQRMVDLPFYNPKLKVELRGFRLWLSEPEGDNPVSGIGLTGVLITPWCMNLVFLPVGDDLVTESLQSDSNPSVEIRNSRARSSRESAGCASGPSVNQGNKHLLALPGGDFELVAGSQEETGIFYSASLFSPMADFDSQGFALDVADEVIRQIFPSVAESINQADDQWRNHADTASVNRKNSSPAPADSNTGSDNRSEDKEKSAVKPKGEVNMSRRHFFGLGRKSEQIQYKADQRQIASAHPEADIELRADTESGSKIGPAQDSDHV</sequence>
<reference evidence="3 4" key="1">
    <citation type="submission" date="2020-08" db="EMBL/GenBank/DDBJ databases">
        <title>Oceanospirillum sp. nov. isolated from marine sediment.</title>
        <authorList>
            <person name="Ji X."/>
        </authorList>
    </citation>
    <scope>NUCLEOTIDE SEQUENCE [LARGE SCALE GENOMIC DNA]</scope>
    <source>
        <strain evidence="3 4">D5</strain>
    </source>
</reference>
<feature type="compositionally biased region" description="Polar residues" evidence="2">
    <location>
        <begin position="225"/>
        <end position="245"/>
    </location>
</feature>
<proteinExistence type="inferred from homology"/>
<dbReference type="InterPro" id="IPR038530">
    <property type="entry name" value="NiFe-hyd_HybE_sf"/>
</dbReference>
<protein>
    <submittedName>
        <fullName evidence="3">[NiFe]-hydrogenase assembly chaperone HybE</fullName>
    </submittedName>
</protein>
<comment type="caution">
    <text evidence="3">The sequence shown here is derived from an EMBL/GenBank/DDBJ whole genome shotgun (WGS) entry which is preliminary data.</text>
</comment>
<evidence type="ECO:0000256" key="2">
    <source>
        <dbReference type="SAM" id="MobiDB-lite"/>
    </source>
</evidence>
<evidence type="ECO:0000313" key="4">
    <source>
        <dbReference type="Proteomes" id="UP000565262"/>
    </source>
</evidence>
<dbReference type="Gene3D" id="3.30.1460.40">
    <property type="entry name" value="[NiFe]-hydrogenase assembly chaperone, HybE"/>
    <property type="match status" value="1"/>
</dbReference>
<feature type="compositionally biased region" description="Basic and acidic residues" evidence="2">
    <location>
        <begin position="246"/>
        <end position="260"/>
    </location>
</feature>
<dbReference type="EMBL" id="JACJFM010000033">
    <property type="protein sequence ID" value="MBB1488696.1"/>
    <property type="molecule type" value="Genomic_DNA"/>
</dbReference>
<organism evidence="3 4">
    <name type="scientific">Oceanospirillum sediminis</name>
    <dbReference type="NCBI Taxonomy" id="2760088"/>
    <lineage>
        <taxon>Bacteria</taxon>
        <taxon>Pseudomonadati</taxon>
        <taxon>Pseudomonadota</taxon>
        <taxon>Gammaproteobacteria</taxon>
        <taxon>Oceanospirillales</taxon>
        <taxon>Oceanospirillaceae</taxon>
        <taxon>Oceanospirillum</taxon>
    </lineage>
</organism>
<name>A0A839IX77_9GAMM</name>
<evidence type="ECO:0000313" key="3">
    <source>
        <dbReference type="EMBL" id="MBB1488696.1"/>
    </source>
</evidence>
<keyword evidence="4" id="KW-1185">Reference proteome</keyword>
<feature type="region of interest" description="Disordered" evidence="2">
    <location>
        <begin position="225"/>
        <end position="318"/>
    </location>
</feature>